<evidence type="ECO:0000256" key="4">
    <source>
        <dbReference type="SAM" id="MobiDB-lite"/>
    </source>
</evidence>
<dbReference type="RefSeq" id="WP_260904877.1">
    <property type="nucleotide sequence ID" value="NZ_JAOCZP010000005.1"/>
</dbReference>
<reference evidence="7 8" key="1">
    <citation type="submission" date="2022-09" db="EMBL/GenBank/DDBJ databases">
        <title>Chelativorans salina sp. nov., a novel slightly halophilic bacterium isolated from a saline lake sediment enrichment.</title>
        <authorList>
            <person name="Gao L."/>
            <person name="Fang B.-Z."/>
            <person name="Li W.-J."/>
        </authorList>
    </citation>
    <scope>NUCLEOTIDE SEQUENCE [LARGE SCALE GENOMIC DNA]</scope>
    <source>
        <strain evidence="7 8">EGI FJ00035</strain>
    </source>
</reference>
<proteinExistence type="predicted"/>
<organism evidence="7 8">
    <name type="scientific">Chelativorans salis</name>
    <dbReference type="NCBI Taxonomy" id="2978478"/>
    <lineage>
        <taxon>Bacteria</taxon>
        <taxon>Pseudomonadati</taxon>
        <taxon>Pseudomonadota</taxon>
        <taxon>Alphaproteobacteria</taxon>
        <taxon>Hyphomicrobiales</taxon>
        <taxon>Phyllobacteriaceae</taxon>
        <taxon>Chelativorans</taxon>
    </lineage>
</organism>
<dbReference type="InterPro" id="IPR050707">
    <property type="entry name" value="HTH_MetabolicPath_Reg"/>
</dbReference>
<dbReference type="Proteomes" id="UP001320831">
    <property type="component" value="Unassembled WGS sequence"/>
</dbReference>
<feature type="region of interest" description="Disordered" evidence="4">
    <location>
        <begin position="1"/>
        <end position="41"/>
    </location>
</feature>
<feature type="domain" description="HTH iclR-type" evidence="5">
    <location>
        <begin position="48"/>
        <end position="110"/>
    </location>
</feature>
<dbReference type="PANTHER" id="PTHR30136:SF35">
    <property type="entry name" value="HTH-TYPE TRANSCRIPTIONAL REGULATOR RV1719"/>
    <property type="match status" value="1"/>
</dbReference>
<evidence type="ECO:0000259" key="5">
    <source>
        <dbReference type="PROSITE" id="PS51077"/>
    </source>
</evidence>
<feature type="compositionally biased region" description="Polar residues" evidence="4">
    <location>
        <begin position="22"/>
        <end position="39"/>
    </location>
</feature>
<keyword evidence="1" id="KW-0805">Transcription regulation</keyword>
<dbReference type="PROSITE" id="PS51077">
    <property type="entry name" value="HTH_ICLR"/>
    <property type="match status" value="1"/>
</dbReference>
<evidence type="ECO:0000313" key="7">
    <source>
        <dbReference type="EMBL" id="MCT7376719.1"/>
    </source>
</evidence>
<dbReference type="Gene3D" id="1.10.10.10">
    <property type="entry name" value="Winged helix-like DNA-binding domain superfamily/Winged helix DNA-binding domain"/>
    <property type="match status" value="1"/>
</dbReference>
<evidence type="ECO:0000256" key="1">
    <source>
        <dbReference type="ARBA" id="ARBA00023015"/>
    </source>
</evidence>
<keyword evidence="8" id="KW-1185">Reference proteome</keyword>
<gene>
    <name evidence="7" type="ORF">N5A92_16935</name>
</gene>
<dbReference type="SUPFAM" id="SSF46785">
    <property type="entry name" value="Winged helix' DNA-binding domain"/>
    <property type="match status" value="1"/>
</dbReference>
<sequence>MWSPDIGFKTGQTPERGVRASASKNGAQTPMEKMNTSDSKPIVRGSGIQSLERGAAILDAVAGSPDGLGLTEISGRVGLHTSTAFHLVKTLVGLGFLSQDGDGKKYRIGTRLFGLASGASRERTLLNFGLPVLEQLSALTGETSHLAVRERADVIVVARTEGAGLLQLSERVGIARPMHATALGKVLLAYMPEKERDELIKALPLHRITENTITDPGKLRREMEVVRSEGIAHDRAEFDPDLRCIAMPVWDFTGRCAAAIGLSGPAWRMTPDVTGKRIPKLEEAAQQLSRALGHRTLEPAKA</sequence>
<name>A0ABT2LQK7_9HYPH</name>
<evidence type="ECO:0000256" key="2">
    <source>
        <dbReference type="ARBA" id="ARBA00023125"/>
    </source>
</evidence>
<dbReference type="InterPro" id="IPR036388">
    <property type="entry name" value="WH-like_DNA-bd_sf"/>
</dbReference>
<dbReference type="SUPFAM" id="SSF55781">
    <property type="entry name" value="GAF domain-like"/>
    <property type="match status" value="1"/>
</dbReference>
<dbReference type="InterPro" id="IPR036390">
    <property type="entry name" value="WH_DNA-bd_sf"/>
</dbReference>
<evidence type="ECO:0000259" key="6">
    <source>
        <dbReference type="PROSITE" id="PS51078"/>
    </source>
</evidence>
<dbReference type="PROSITE" id="PS51078">
    <property type="entry name" value="ICLR_ED"/>
    <property type="match status" value="1"/>
</dbReference>
<keyword evidence="3" id="KW-0804">Transcription</keyword>
<accession>A0ABT2LQK7</accession>
<comment type="caution">
    <text evidence="7">The sequence shown here is derived from an EMBL/GenBank/DDBJ whole genome shotgun (WGS) entry which is preliminary data.</text>
</comment>
<evidence type="ECO:0000256" key="3">
    <source>
        <dbReference type="ARBA" id="ARBA00023163"/>
    </source>
</evidence>
<dbReference type="PANTHER" id="PTHR30136">
    <property type="entry name" value="HELIX-TURN-HELIX TRANSCRIPTIONAL REGULATOR, ICLR FAMILY"/>
    <property type="match status" value="1"/>
</dbReference>
<keyword evidence="2" id="KW-0238">DNA-binding</keyword>
<dbReference type="EMBL" id="JAOCZP010000005">
    <property type="protein sequence ID" value="MCT7376719.1"/>
    <property type="molecule type" value="Genomic_DNA"/>
</dbReference>
<dbReference type="InterPro" id="IPR029016">
    <property type="entry name" value="GAF-like_dom_sf"/>
</dbReference>
<dbReference type="InterPro" id="IPR014757">
    <property type="entry name" value="Tscrpt_reg_IclR_C"/>
</dbReference>
<evidence type="ECO:0000313" key="8">
    <source>
        <dbReference type="Proteomes" id="UP001320831"/>
    </source>
</evidence>
<feature type="domain" description="IclR-ED" evidence="6">
    <location>
        <begin position="111"/>
        <end position="294"/>
    </location>
</feature>
<dbReference type="Pfam" id="PF09339">
    <property type="entry name" value="HTH_IclR"/>
    <property type="match status" value="1"/>
</dbReference>
<dbReference type="Gene3D" id="3.30.450.40">
    <property type="match status" value="1"/>
</dbReference>
<dbReference type="InterPro" id="IPR005471">
    <property type="entry name" value="Tscrpt_reg_IclR_N"/>
</dbReference>
<dbReference type="Pfam" id="PF01614">
    <property type="entry name" value="IclR_C"/>
    <property type="match status" value="1"/>
</dbReference>
<protein>
    <submittedName>
        <fullName evidence="7">IclR family transcriptional regulator</fullName>
    </submittedName>
</protein>
<dbReference type="SMART" id="SM00346">
    <property type="entry name" value="HTH_ICLR"/>
    <property type="match status" value="1"/>
</dbReference>